<dbReference type="PROSITE" id="PS50990">
    <property type="entry name" value="PEPTIDASE_C39"/>
    <property type="match status" value="1"/>
</dbReference>
<keyword evidence="3" id="KW-1003">Cell membrane</keyword>
<dbReference type="Gene3D" id="3.90.70.10">
    <property type="entry name" value="Cysteine proteinases"/>
    <property type="match status" value="1"/>
</dbReference>
<feature type="transmembrane region" description="Helical" evidence="10">
    <location>
        <begin position="196"/>
        <end position="213"/>
    </location>
</feature>
<evidence type="ECO:0000259" key="11">
    <source>
        <dbReference type="PROSITE" id="PS50893"/>
    </source>
</evidence>
<dbReference type="InterPro" id="IPR005074">
    <property type="entry name" value="Peptidase_C39"/>
</dbReference>
<gene>
    <name evidence="14" type="ORF">CRN84_12885</name>
</gene>
<feature type="domain" description="Peptidase C39" evidence="13">
    <location>
        <begin position="3"/>
        <end position="126"/>
    </location>
</feature>
<sequence length="704" mass="78924">MSQSTFPYEPWLAAMIAVARHYRLDYSEENVRVSLEWEQGAALDIVLDRMARQLGLVVRFEPFDPAQLDPWRMPMIVEFTDGQVGVLEKMDSEDHISVLFSGDKGMSTPLNVTEISERTKLVVLLKPESSVPDARVDEYIKPYKKDWFWAIALRDWRRYIDIMLASLVANVLALAGMVFSMQVYDRVVPAQSEATLWVLFGGVMLAIFFEFIMRMTRVHISDIIGKRADLKISDKVFGHALRIRNSARSKSTGSFISQIRELEQVRELITSTTISTLSDLPFFLLFVAILWAIGGPLVFVVLVALPMLLIPGLLIQRPLAKLSNEGMRESAIRNAMLVEAVESLDDIKLLRAEQRFQNQWNHINDVSATISMKQRFLTSLLMTWTQEVQGIVYAVVLLVGCYMVMSGDMTTGALVGMTILSSRTIAPLSQISGVMSRWQQAKVARTGIDELMKRPIDQPEHSKAVHRAVIRGSYQIRNAIFKYSEDDQLPALAIQKLDIRAGEKIALLGRNGAGKSTLLQLLSGMQIAESGQLLLDGINMPLLDPADVRRDMGMLTQNARLFFGTVRENLTMGMPLATDEDIVRALTLSGALPFVQSQQNGINFQIMEGGLGLSGGQRQALLLARTLIRQPNILLLDEPTAWLDEVTEKQIIERMSGWLKHRTLVVATHRLSILALVDRIIVVDGGKIVMDGPKQQILDRHFKS</sequence>
<dbReference type="Proteomes" id="UP000224974">
    <property type="component" value="Unassembled WGS sequence"/>
</dbReference>
<keyword evidence="6" id="KW-0378">Hydrolase</keyword>
<comment type="caution">
    <text evidence="14">The sequence shown here is derived from an EMBL/GenBank/DDBJ whole genome shotgun (WGS) entry which is preliminary data.</text>
</comment>
<proteinExistence type="predicted"/>
<dbReference type="GO" id="GO:0015421">
    <property type="term" value="F:ABC-type oligopeptide transporter activity"/>
    <property type="evidence" value="ECO:0007669"/>
    <property type="project" value="TreeGrafter"/>
</dbReference>
<keyword evidence="5" id="KW-0547">Nucleotide-binding</keyword>
<evidence type="ECO:0000256" key="5">
    <source>
        <dbReference type="ARBA" id="ARBA00022741"/>
    </source>
</evidence>
<dbReference type="GO" id="GO:0005524">
    <property type="term" value="F:ATP binding"/>
    <property type="evidence" value="ECO:0007669"/>
    <property type="project" value="UniProtKB-KW"/>
</dbReference>
<keyword evidence="7" id="KW-0067">ATP-binding</keyword>
<dbReference type="InterPro" id="IPR039421">
    <property type="entry name" value="Type_1_exporter"/>
</dbReference>
<evidence type="ECO:0000256" key="1">
    <source>
        <dbReference type="ARBA" id="ARBA00004651"/>
    </source>
</evidence>
<evidence type="ECO:0000256" key="6">
    <source>
        <dbReference type="ARBA" id="ARBA00022801"/>
    </source>
</evidence>
<evidence type="ECO:0000256" key="4">
    <source>
        <dbReference type="ARBA" id="ARBA00022692"/>
    </source>
</evidence>
<name>A0A2C6C1E9_9GAMM</name>
<evidence type="ECO:0000259" key="12">
    <source>
        <dbReference type="PROSITE" id="PS50929"/>
    </source>
</evidence>
<accession>A0A2C6C1E9</accession>
<dbReference type="CDD" id="cd18587">
    <property type="entry name" value="ABC_6TM_LapB_like"/>
    <property type="match status" value="1"/>
</dbReference>
<dbReference type="InterPro" id="IPR017871">
    <property type="entry name" value="ABC_transporter-like_CS"/>
</dbReference>
<reference evidence="15" key="1">
    <citation type="submission" date="2017-09" db="EMBL/GenBank/DDBJ databases">
        <title>FDA dAtabase for Regulatory Grade micrObial Sequences (FDA-ARGOS): Supporting development and validation of Infectious Disease Dx tests.</title>
        <authorList>
            <person name="Minogue T."/>
            <person name="Wolcott M."/>
            <person name="Wasieloski L."/>
            <person name="Aguilar W."/>
            <person name="Moore D."/>
            <person name="Tallon L."/>
            <person name="Sadzewicz L."/>
            <person name="Ott S."/>
            <person name="Zhao X."/>
            <person name="Nagaraj S."/>
            <person name="Vavikolanu K."/>
            <person name="Aluvathingal J."/>
            <person name="Nadendla S."/>
            <person name="Sichtig H."/>
        </authorList>
    </citation>
    <scope>NUCLEOTIDE SEQUENCE [LARGE SCALE GENOMIC DNA]</scope>
    <source>
        <strain evidence="15">FDAARGOS_387</strain>
    </source>
</reference>
<feature type="domain" description="ABC transmembrane type-1" evidence="12">
    <location>
        <begin position="162"/>
        <end position="440"/>
    </location>
</feature>
<feature type="domain" description="ABC transporter" evidence="11">
    <location>
        <begin position="474"/>
        <end position="703"/>
    </location>
</feature>
<dbReference type="InterPro" id="IPR003593">
    <property type="entry name" value="AAA+_ATPase"/>
</dbReference>
<dbReference type="PANTHER" id="PTHR43394:SF1">
    <property type="entry name" value="ATP-BINDING CASSETTE SUB-FAMILY B MEMBER 10, MITOCHONDRIAL"/>
    <property type="match status" value="1"/>
</dbReference>
<dbReference type="InterPro" id="IPR036640">
    <property type="entry name" value="ABC1_TM_sf"/>
</dbReference>
<dbReference type="SUPFAM" id="SSF52540">
    <property type="entry name" value="P-loop containing nucleoside triphosphate hydrolases"/>
    <property type="match status" value="1"/>
</dbReference>
<evidence type="ECO:0000256" key="9">
    <source>
        <dbReference type="ARBA" id="ARBA00023136"/>
    </source>
</evidence>
<evidence type="ECO:0000313" key="14">
    <source>
        <dbReference type="EMBL" id="PHI30170.1"/>
    </source>
</evidence>
<keyword evidence="9 10" id="KW-0472">Membrane</keyword>
<dbReference type="PANTHER" id="PTHR43394">
    <property type="entry name" value="ATP-DEPENDENT PERMEASE MDL1, MITOCHONDRIAL"/>
    <property type="match status" value="1"/>
</dbReference>
<dbReference type="GO" id="GO:0006508">
    <property type="term" value="P:proteolysis"/>
    <property type="evidence" value="ECO:0007669"/>
    <property type="project" value="InterPro"/>
</dbReference>
<evidence type="ECO:0000256" key="7">
    <source>
        <dbReference type="ARBA" id="ARBA00022840"/>
    </source>
</evidence>
<feature type="transmembrane region" description="Helical" evidence="10">
    <location>
        <begin position="162"/>
        <end position="184"/>
    </location>
</feature>
<evidence type="ECO:0000256" key="2">
    <source>
        <dbReference type="ARBA" id="ARBA00022448"/>
    </source>
</evidence>
<dbReference type="OrthoDB" id="9787557at2"/>
<dbReference type="SMART" id="SM00382">
    <property type="entry name" value="AAA"/>
    <property type="match status" value="1"/>
</dbReference>
<dbReference type="GO" id="GO:0016887">
    <property type="term" value="F:ATP hydrolysis activity"/>
    <property type="evidence" value="ECO:0007669"/>
    <property type="project" value="InterPro"/>
</dbReference>
<keyword evidence="2" id="KW-0813">Transport</keyword>
<evidence type="ECO:0000259" key="13">
    <source>
        <dbReference type="PROSITE" id="PS50990"/>
    </source>
</evidence>
<dbReference type="PROSITE" id="PS50893">
    <property type="entry name" value="ABC_TRANSPORTER_2"/>
    <property type="match status" value="1"/>
</dbReference>
<dbReference type="PROSITE" id="PS50929">
    <property type="entry name" value="ABC_TM1F"/>
    <property type="match status" value="1"/>
</dbReference>
<dbReference type="AlphaFoldDB" id="A0A2C6C1E9"/>
<keyword evidence="8 10" id="KW-1133">Transmembrane helix</keyword>
<dbReference type="RefSeq" id="WP_099044164.1">
    <property type="nucleotide sequence ID" value="NZ_PDDX01000001.1"/>
</dbReference>
<dbReference type="FunFam" id="3.40.50.300:FF:000299">
    <property type="entry name" value="ABC transporter ATP-binding protein/permease"/>
    <property type="match status" value="1"/>
</dbReference>
<dbReference type="EMBL" id="PDDX01000001">
    <property type="protein sequence ID" value="PHI30170.1"/>
    <property type="molecule type" value="Genomic_DNA"/>
</dbReference>
<evidence type="ECO:0000256" key="3">
    <source>
        <dbReference type="ARBA" id="ARBA00022475"/>
    </source>
</evidence>
<dbReference type="GO" id="GO:0005886">
    <property type="term" value="C:plasma membrane"/>
    <property type="evidence" value="ECO:0007669"/>
    <property type="project" value="UniProtKB-SubCell"/>
</dbReference>
<dbReference type="SUPFAM" id="SSF90123">
    <property type="entry name" value="ABC transporter transmembrane region"/>
    <property type="match status" value="1"/>
</dbReference>
<dbReference type="InterPro" id="IPR027417">
    <property type="entry name" value="P-loop_NTPase"/>
</dbReference>
<dbReference type="Gene3D" id="3.40.50.300">
    <property type="entry name" value="P-loop containing nucleotide triphosphate hydrolases"/>
    <property type="match status" value="1"/>
</dbReference>
<dbReference type="PROSITE" id="PS00211">
    <property type="entry name" value="ABC_TRANSPORTER_1"/>
    <property type="match status" value="1"/>
</dbReference>
<organism evidence="14 15">
    <name type="scientific">Budvicia aquatica</name>
    <dbReference type="NCBI Taxonomy" id="82979"/>
    <lineage>
        <taxon>Bacteria</taxon>
        <taxon>Pseudomonadati</taxon>
        <taxon>Pseudomonadota</taxon>
        <taxon>Gammaproteobacteria</taxon>
        <taxon>Enterobacterales</taxon>
        <taxon>Budviciaceae</taxon>
        <taxon>Budvicia</taxon>
    </lineage>
</organism>
<dbReference type="Pfam" id="PF00005">
    <property type="entry name" value="ABC_tran"/>
    <property type="match status" value="1"/>
</dbReference>
<evidence type="ECO:0000313" key="15">
    <source>
        <dbReference type="Proteomes" id="UP000224974"/>
    </source>
</evidence>
<evidence type="ECO:0000256" key="8">
    <source>
        <dbReference type="ARBA" id="ARBA00022989"/>
    </source>
</evidence>
<comment type="subcellular location">
    <subcellularLocation>
        <location evidence="1">Cell membrane</location>
        <topology evidence="1">Multi-pass membrane protein</topology>
    </subcellularLocation>
</comment>
<dbReference type="Pfam" id="PF00664">
    <property type="entry name" value="ABC_membrane"/>
    <property type="match status" value="1"/>
</dbReference>
<keyword evidence="4 10" id="KW-0812">Transmembrane</keyword>
<dbReference type="InterPro" id="IPR003439">
    <property type="entry name" value="ABC_transporter-like_ATP-bd"/>
</dbReference>
<dbReference type="Gene3D" id="1.20.1560.10">
    <property type="entry name" value="ABC transporter type 1, transmembrane domain"/>
    <property type="match status" value="1"/>
</dbReference>
<dbReference type="NCBIfam" id="TIGR03375">
    <property type="entry name" value="type_I_sec_LssB"/>
    <property type="match status" value="1"/>
</dbReference>
<dbReference type="InterPro" id="IPR011527">
    <property type="entry name" value="ABC1_TM_dom"/>
</dbReference>
<protein>
    <submittedName>
        <fullName evidence="14">Type I secretion system permease/ATPase</fullName>
    </submittedName>
</protein>
<dbReference type="GO" id="GO:0008233">
    <property type="term" value="F:peptidase activity"/>
    <property type="evidence" value="ECO:0007669"/>
    <property type="project" value="InterPro"/>
</dbReference>
<dbReference type="InterPro" id="IPR017750">
    <property type="entry name" value="ATPase_T1SS"/>
</dbReference>
<keyword evidence="15" id="KW-1185">Reference proteome</keyword>
<evidence type="ECO:0000256" key="10">
    <source>
        <dbReference type="SAM" id="Phobius"/>
    </source>
</evidence>